<dbReference type="AlphaFoldDB" id="A0A2N3VCQ2"/>
<dbReference type="EMBL" id="PJMW01000002">
    <property type="protein sequence ID" value="PKV79400.1"/>
    <property type="molecule type" value="Genomic_DNA"/>
</dbReference>
<gene>
    <name evidence="1" type="ORF">ATK86_3793</name>
</gene>
<evidence type="ECO:0000313" key="1">
    <source>
        <dbReference type="EMBL" id="PKV79400.1"/>
    </source>
</evidence>
<name>A0A2N3VCQ2_9NOCA</name>
<proteinExistence type="predicted"/>
<sequence length="39" mass="4194">MAAVAATLLIFTDIRGILPSGELGYFLATRSLSVRRQQG</sequence>
<comment type="caution">
    <text evidence="1">The sequence shown here is derived from an EMBL/GenBank/DDBJ whole genome shotgun (WGS) entry which is preliminary data.</text>
</comment>
<dbReference type="Proteomes" id="UP000233766">
    <property type="component" value="Unassembled WGS sequence"/>
</dbReference>
<evidence type="ECO:0000313" key="2">
    <source>
        <dbReference type="Proteomes" id="UP000233766"/>
    </source>
</evidence>
<reference evidence="1 2" key="1">
    <citation type="submission" date="2017-12" db="EMBL/GenBank/DDBJ databases">
        <title>Sequencing the genomes of 1000 Actinobacteria strains.</title>
        <authorList>
            <person name="Klenk H.-P."/>
        </authorList>
    </citation>
    <scope>NUCLEOTIDE SEQUENCE [LARGE SCALE GENOMIC DNA]</scope>
    <source>
        <strain evidence="1 2">DSM 44489</strain>
    </source>
</reference>
<accession>A0A2N3VCQ2</accession>
<organism evidence="1 2">
    <name type="scientific">Nocardia fluminea</name>
    <dbReference type="NCBI Taxonomy" id="134984"/>
    <lineage>
        <taxon>Bacteria</taxon>
        <taxon>Bacillati</taxon>
        <taxon>Actinomycetota</taxon>
        <taxon>Actinomycetes</taxon>
        <taxon>Mycobacteriales</taxon>
        <taxon>Nocardiaceae</taxon>
        <taxon>Nocardia</taxon>
    </lineage>
</organism>
<protein>
    <submittedName>
        <fullName evidence="1">Uncharacterized protein</fullName>
    </submittedName>
</protein>
<keyword evidence="2" id="KW-1185">Reference proteome</keyword>